<feature type="transmembrane region" description="Helical" evidence="7">
    <location>
        <begin position="156"/>
        <end position="174"/>
    </location>
</feature>
<dbReference type="PANTHER" id="PTHR43386:SF1">
    <property type="entry name" value="D,D-DIPEPTIDE TRANSPORT SYSTEM PERMEASE PROTEIN DDPC-RELATED"/>
    <property type="match status" value="1"/>
</dbReference>
<feature type="transmembrane region" description="Helical" evidence="7">
    <location>
        <begin position="131"/>
        <end position="150"/>
    </location>
</feature>
<protein>
    <submittedName>
        <fullName evidence="9">Dipeptide transporter membrane component of ABC superfamily</fullName>
    </submittedName>
</protein>
<dbReference type="PANTHER" id="PTHR43386">
    <property type="entry name" value="OLIGOPEPTIDE TRANSPORT SYSTEM PERMEASE PROTEIN APPC"/>
    <property type="match status" value="1"/>
</dbReference>
<keyword evidence="6 7" id="KW-0472">Membrane</keyword>
<evidence type="ECO:0000313" key="9">
    <source>
        <dbReference type="EMBL" id="SBW00300.1"/>
    </source>
</evidence>
<dbReference type="AlphaFoldDB" id="A0A212JLK8"/>
<dbReference type="SUPFAM" id="SSF161098">
    <property type="entry name" value="MetI-like"/>
    <property type="match status" value="1"/>
</dbReference>
<dbReference type="InterPro" id="IPR035906">
    <property type="entry name" value="MetI-like_sf"/>
</dbReference>
<evidence type="ECO:0000256" key="1">
    <source>
        <dbReference type="ARBA" id="ARBA00004651"/>
    </source>
</evidence>
<evidence type="ECO:0000256" key="5">
    <source>
        <dbReference type="ARBA" id="ARBA00022989"/>
    </source>
</evidence>
<dbReference type="GO" id="GO:0055085">
    <property type="term" value="P:transmembrane transport"/>
    <property type="evidence" value="ECO:0007669"/>
    <property type="project" value="InterPro"/>
</dbReference>
<evidence type="ECO:0000259" key="8">
    <source>
        <dbReference type="PROSITE" id="PS50928"/>
    </source>
</evidence>
<dbReference type="PROSITE" id="PS50928">
    <property type="entry name" value="ABC_TM1"/>
    <property type="match status" value="1"/>
</dbReference>
<evidence type="ECO:0000256" key="6">
    <source>
        <dbReference type="ARBA" id="ARBA00023136"/>
    </source>
</evidence>
<reference evidence="9" key="1">
    <citation type="submission" date="2016-04" db="EMBL/GenBank/DDBJ databases">
        <authorList>
            <person name="Evans L.H."/>
            <person name="Alamgir A."/>
            <person name="Owens N."/>
            <person name="Weber N.D."/>
            <person name="Virtaneva K."/>
            <person name="Barbian K."/>
            <person name="Babar A."/>
            <person name="Rosenke K."/>
        </authorList>
    </citation>
    <scope>NUCLEOTIDE SEQUENCE</scope>
    <source>
        <strain evidence="9">86</strain>
    </source>
</reference>
<dbReference type="InterPro" id="IPR025966">
    <property type="entry name" value="OppC_N"/>
</dbReference>
<organism evidence="9">
    <name type="scientific">uncultured delta proteobacterium</name>
    <dbReference type="NCBI Taxonomy" id="34034"/>
    <lineage>
        <taxon>Bacteria</taxon>
        <taxon>Deltaproteobacteria</taxon>
        <taxon>environmental samples</taxon>
    </lineage>
</organism>
<dbReference type="Gene3D" id="1.10.3720.10">
    <property type="entry name" value="MetI-like"/>
    <property type="match status" value="1"/>
</dbReference>
<feature type="transmembrane region" description="Helical" evidence="7">
    <location>
        <begin position="27"/>
        <end position="49"/>
    </location>
</feature>
<evidence type="ECO:0000256" key="3">
    <source>
        <dbReference type="ARBA" id="ARBA00022475"/>
    </source>
</evidence>
<accession>A0A212JLK8</accession>
<dbReference type="GO" id="GO:0005886">
    <property type="term" value="C:plasma membrane"/>
    <property type="evidence" value="ECO:0007669"/>
    <property type="project" value="UniProtKB-SubCell"/>
</dbReference>
<feature type="transmembrane region" description="Helical" evidence="7">
    <location>
        <begin position="205"/>
        <end position="226"/>
    </location>
</feature>
<dbReference type="InterPro" id="IPR050366">
    <property type="entry name" value="BP-dependent_transpt_permease"/>
</dbReference>
<keyword evidence="2 7" id="KW-0813">Transport</keyword>
<comment type="subcellular location">
    <subcellularLocation>
        <location evidence="1 7">Cell membrane</location>
        <topology evidence="1 7">Multi-pass membrane protein</topology>
    </subcellularLocation>
</comment>
<dbReference type="InterPro" id="IPR000515">
    <property type="entry name" value="MetI-like"/>
</dbReference>
<proteinExistence type="inferred from homology"/>
<dbReference type="Pfam" id="PF12911">
    <property type="entry name" value="OppC_N"/>
    <property type="match status" value="1"/>
</dbReference>
<feature type="transmembrane region" description="Helical" evidence="7">
    <location>
        <begin position="258"/>
        <end position="280"/>
    </location>
</feature>
<dbReference type="CDD" id="cd06261">
    <property type="entry name" value="TM_PBP2"/>
    <property type="match status" value="1"/>
</dbReference>
<evidence type="ECO:0000256" key="2">
    <source>
        <dbReference type="ARBA" id="ARBA00022448"/>
    </source>
</evidence>
<keyword evidence="4 7" id="KW-0812">Transmembrane</keyword>
<dbReference type="Pfam" id="PF00528">
    <property type="entry name" value="BPD_transp_1"/>
    <property type="match status" value="1"/>
</dbReference>
<feature type="transmembrane region" description="Helical" evidence="7">
    <location>
        <begin position="94"/>
        <end position="119"/>
    </location>
</feature>
<comment type="similarity">
    <text evidence="7">Belongs to the binding-protein-dependent transport system permease family.</text>
</comment>
<keyword evidence="5 7" id="KW-1133">Transmembrane helix</keyword>
<keyword evidence="3" id="KW-1003">Cell membrane</keyword>
<sequence>MNAQTAPMPVAAAKTPPARKRRRYGPLFWLGLFLVVTVSILAALAPFIAPFDPNAIHLDAGLSNIFQPPSWEHWMGTDALGRDVFSRMLHGARVSLWVGFVSVGLASAIGVILGLLAGYYGGLVDEAIMRVVDIMLCFPSFFLILAVIAFLEPNLVNIMVIIGLTSWMGITRLVRAETLSLRERDFIAAARLAGTKPRVILFRHVLPNALAPVLVSATLGIAGAILTESSLSFLGLGVQPPMASWGNMLLEGKQALGIAWWLSMFPGFAILLTALGYNLLGESLRDILDPRLSR</sequence>
<name>A0A212JLK8_9DELT</name>
<evidence type="ECO:0000256" key="7">
    <source>
        <dbReference type="RuleBase" id="RU363032"/>
    </source>
</evidence>
<dbReference type="EMBL" id="FLUQ01000001">
    <property type="protein sequence ID" value="SBW00300.1"/>
    <property type="molecule type" value="Genomic_DNA"/>
</dbReference>
<feature type="domain" description="ABC transmembrane type-1" evidence="8">
    <location>
        <begin position="92"/>
        <end position="281"/>
    </location>
</feature>
<gene>
    <name evidence="9" type="primary">dppC</name>
    <name evidence="9" type="ORF">KL86DPRO_11759</name>
</gene>
<evidence type="ECO:0000256" key="4">
    <source>
        <dbReference type="ARBA" id="ARBA00022692"/>
    </source>
</evidence>